<dbReference type="SMART" id="SM00320">
    <property type="entry name" value="WD40"/>
    <property type="match status" value="11"/>
</dbReference>
<sequence length="1083" mass="121678">MTSGLARDLIFLILQFLNEEKFRGTLHKFEQESGLFFNLQYFEELVLSGNWEEAERYLLGFTRINDNKFSMKMFFEIRKQKYLEALDKHDRTKAVDILMNELRVFSSLNEVLFKDITHLLTLDNFRQNVQLSNYIDAATARAVLFVELKKLLEANPLFREKLLFPNIRASRLRMLINQSLNWQHSHCTCPIQHPDIRTLFVDHNCLNPNDPFSQLSASTQLSAPNPRLEGFFPVGANGPSSTTLHLPYTSWMPNSSPVTQLPVSRSIGHVGLTHPAKISKSLRDVDDMHNMRLPSVQDRIILQVPNPTQSHNSTYCTPDELPKTVARTMNQRSAPTSMDFHPVQQTLLLVGTNTGDISLWEVSSMERFVSRNFQVWDIGESSMTLKASLVKDPCVSVKRILWSPDGSLFGVAYSKHMMQLYAYYGGNDIRQHLEIDAHVGSVNDLAFCKPTKKLSVLTCGDDKTIKVWDVTTGEKLYTFEGHQAPVNSICPHVKQNIHFFFSTSVDGKIKAWLYDMMGSRVDYDSPGRSCTTMAYSADGTRLFSCGTSKDGESHIIEWNENEGTVKRIYQGFHKRSLGVVQFETAKNKFLAVGDDYSIKFWDMDNVNLVTTIDAEGGLPACPRIRFNKDGTLLAVSANDYRIKILATVEGLRLMRMYESHPLTASRIEPESLTKNGNTRSLEDAKPQLIKEVAPSRIWKLSEINEATQFRSLKLLAQANTDKISRLIYTNSGFSIIALASSGIHLLWKWPQGNFNPSGKATTKVTPQLVQQTSGILMTNDLMGGKTEESVPCFALSKNDSYIMSASGGKISLFNMMTFKTMITFMSPPPAATCLALHAQDNNIIAVGMDDFSIHIYNVRITEVMNRLNGHSKRISGLAFSNLQKILISSGADAQIILWNVDRWERQNSTFLHNISARTPITTSDVSVQFHEDQIHFLVVHETLLAIYETTKLECVKQWVIGESSAPITHAVFSCDSELVYSSFLDGVVRIFATSTLQLQCQINPTAYLTFDVSKRVFPLVVAAHPQYPNQFAMGLTNGEVQIFEPLESEGKWGVSPPIENESPSCISTIAPSGPASHLDQSMD</sequence>
<evidence type="ECO:0000256" key="1">
    <source>
        <dbReference type="ARBA" id="ARBA00022574"/>
    </source>
</evidence>
<dbReference type="Pfam" id="PF21359">
    <property type="entry name" value="zf_topless"/>
    <property type="match status" value="1"/>
</dbReference>
<keyword evidence="7" id="KW-1185">Reference proteome</keyword>
<dbReference type="SUPFAM" id="SSF50998">
    <property type="entry name" value="Quinoprotein alcohol dehydrogenase-like"/>
    <property type="match status" value="1"/>
</dbReference>
<dbReference type="PROSITE" id="PS00678">
    <property type="entry name" value="WD_REPEATS_1"/>
    <property type="match status" value="2"/>
</dbReference>
<dbReference type="InterPro" id="IPR006595">
    <property type="entry name" value="CTLH_C"/>
</dbReference>
<reference evidence="6" key="1">
    <citation type="journal article" date="2023" name="Science">
        <title>Elucidation of the pathway for biosynthesis of saponin adjuvants from the soapbark tree.</title>
        <authorList>
            <person name="Reed J."/>
            <person name="Orme A."/>
            <person name="El-Demerdash A."/>
            <person name="Owen C."/>
            <person name="Martin L.B.B."/>
            <person name="Misra R.C."/>
            <person name="Kikuchi S."/>
            <person name="Rejzek M."/>
            <person name="Martin A.C."/>
            <person name="Harkess A."/>
            <person name="Leebens-Mack J."/>
            <person name="Louveau T."/>
            <person name="Stephenson M.J."/>
            <person name="Osbourn A."/>
        </authorList>
    </citation>
    <scope>NUCLEOTIDE SEQUENCE</scope>
    <source>
        <strain evidence="6">S10</strain>
    </source>
</reference>
<dbReference type="PANTHER" id="PTHR44083:SF46">
    <property type="entry name" value="CTLH DOMAIN-CONTAINING PROTEIN"/>
    <property type="match status" value="1"/>
</dbReference>
<proteinExistence type="predicted"/>
<dbReference type="InterPro" id="IPR015943">
    <property type="entry name" value="WD40/YVTN_repeat-like_dom_sf"/>
</dbReference>
<feature type="compositionally biased region" description="Polar residues" evidence="4">
    <location>
        <begin position="1061"/>
        <end position="1070"/>
    </location>
</feature>
<keyword evidence="2" id="KW-0677">Repeat</keyword>
<evidence type="ECO:0000256" key="4">
    <source>
        <dbReference type="SAM" id="MobiDB-lite"/>
    </source>
</evidence>
<dbReference type="InterPro" id="IPR036322">
    <property type="entry name" value="WD40_repeat_dom_sf"/>
</dbReference>
<evidence type="ECO:0000313" key="6">
    <source>
        <dbReference type="EMBL" id="KAJ7958799.1"/>
    </source>
</evidence>
<dbReference type="InterPro" id="IPR048419">
    <property type="entry name" value="Topless_Znf"/>
</dbReference>
<dbReference type="SMART" id="SM00667">
    <property type="entry name" value="LisH"/>
    <property type="match status" value="1"/>
</dbReference>
<dbReference type="Gene3D" id="2.130.10.10">
    <property type="entry name" value="YVTN repeat-like/Quinoprotein amine dehydrogenase"/>
    <property type="match status" value="3"/>
</dbReference>
<dbReference type="PROSITE" id="PS50082">
    <property type="entry name" value="WD_REPEATS_2"/>
    <property type="match status" value="3"/>
</dbReference>
<feature type="repeat" description="WD" evidence="3">
    <location>
        <begin position="867"/>
        <end position="908"/>
    </location>
</feature>
<evidence type="ECO:0000259" key="5">
    <source>
        <dbReference type="PROSITE" id="PS50897"/>
    </source>
</evidence>
<dbReference type="SUPFAM" id="SSF50978">
    <property type="entry name" value="WD40 repeat-like"/>
    <property type="match status" value="1"/>
</dbReference>
<dbReference type="PROSITE" id="PS50897">
    <property type="entry name" value="CTLH"/>
    <property type="match status" value="1"/>
</dbReference>
<dbReference type="Pfam" id="PF21889">
    <property type="entry name" value="TPR1-like_2nd"/>
    <property type="match status" value="1"/>
</dbReference>
<dbReference type="KEGG" id="qsa:O6P43_019466"/>
<dbReference type="EMBL" id="JARAOO010000008">
    <property type="protein sequence ID" value="KAJ7958800.1"/>
    <property type="molecule type" value="Genomic_DNA"/>
</dbReference>
<feature type="region of interest" description="Disordered" evidence="4">
    <location>
        <begin position="1059"/>
        <end position="1083"/>
    </location>
</feature>
<dbReference type="InterPro" id="IPR011047">
    <property type="entry name" value="Quinoprotein_ADH-like_sf"/>
</dbReference>
<dbReference type="PROSITE" id="PS50896">
    <property type="entry name" value="LISH"/>
    <property type="match status" value="1"/>
</dbReference>
<protein>
    <submittedName>
        <fullName evidence="6">Topless-related protein</fullName>
    </submittedName>
</protein>
<feature type="repeat" description="WD" evidence="3">
    <location>
        <begin position="570"/>
        <end position="611"/>
    </location>
</feature>
<dbReference type="InterPro" id="IPR054532">
    <property type="entry name" value="TPL_SMU1_LisH-like"/>
</dbReference>
<dbReference type="EMBL" id="JARAOO010000008">
    <property type="protein sequence ID" value="KAJ7958799.1"/>
    <property type="molecule type" value="Genomic_DNA"/>
</dbReference>
<dbReference type="InterPro" id="IPR027728">
    <property type="entry name" value="Topless_fam"/>
</dbReference>
<dbReference type="GO" id="GO:0006355">
    <property type="term" value="P:regulation of DNA-templated transcription"/>
    <property type="evidence" value="ECO:0007669"/>
    <property type="project" value="InterPro"/>
</dbReference>
<dbReference type="Pfam" id="PF17814">
    <property type="entry name" value="LisH_TPL"/>
    <property type="match status" value="1"/>
</dbReference>
<feature type="repeat" description="WD" evidence="3">
    <location>
        <begin position="435"/>
        <end position="478"/>
    </location>
</feature>
<name>A0AAD7PL45_QUISA</name>
<evidence type="ECO:0000256" key="2">
    <source>
        <dbReference type="ARBA" id="ARBA00022737"/>
    </source>
</evidence>
<dbReference type="Proteomes" id="UP001163823">
    <property type="component" value="Chromosome 8"/>
</dbReference>
<dbReference type="Pfam" id="PF00400">
    <property type="entry name" value="WD40"/>
    <property type="match status" value="3"/>
</dbReference>
<dbReference type="InterPro" id="IPR001680">
    <property type="entry name" value="WD40_rpt"/>
</dbReference>
<comment type="caution">
    <text evidence="6">The sequence shown here is derived from an EMBL/GenBank/DDBJ whole genome shotgun (WGS) entry which is preliminary data.</text>
</comment>
<dbReference type="InterPro" id="IPR006594">
    <property type="entry name" value="LisH"/>
</dbReference>
<dbReference type="InterPro" id="IPR054080">
    <property type="entry name" value="TPR1-like_2nd"/>
</dbReference>
<gene>
    <name evidence="6" type="ORF">O6P43_019466</name>
</gene>
<dbReference type="PROSITE" id="PS50294">
    <property type="entry name" value="WD_REPEATS_REGION"/>
    <property type="match status" value="2"/>
</dbReference>
<dbReference type="SMART" id="SM00668">
    <property type="entry name" value="CTLH"/>
    <property type="match status" value="1"/>
</dbReference>
<dbReference type="AlphaFoldDB" id="A0AAD7PL45"/>
<evidence type="ECO:0000256" key="3">
    <source>
        <dbReference type="PROSITE-ProRule" id="PRU00221"/>
    </source>
</evidence>
<accession>A0AAD7PL45</accession>
<evidence type="ECO:0000313" key="7">
    <source>
        <dbReference type="Proteomes" id="UP001163823"/>
    </source>
</evidence>
<keyword evidence="1 3" id="KW-0853">WD repeat</keyword>
<dbReference type="PANTHER" id="PTHR44083">
    <property type="entry name" value="TOPLESS-RELATED PROTEIN 1-RELATED"/>
    <property type="match status" value="1"/>
</dbReference>
<dbReference type="InterPro" id="IPR019775">
    <property type="entry name" value="WD40_repeat_CS"/>
</dbReference>
<organism evidence="6 7">
    <name type="scientific">Quillaja saponaria</name>
    <name type="common">Soap bark tree</name>
    <dbReference type="NCBI Taxonomy" id="32244"/>
    <lineage>
        <taxon>Eukaryota</taxon>
        <taxon>Viridiplantae</taxon>
        <taxon>Streptophyta</taxon>
        <taxon>Embryophyta</taxon>
        <taxon>Tracheophyta</taxon>
        <taxon>Spermatophyta</taxon>
        <taxon>Magnoliopsida</taxon>
        <taxon>eudicotyledons</taxon>
        <taxon>Gunneridae</taxon>
        <taxon>Pentapetalae</taxon>
        <taxon>rosids</taxon>
        <taxon>fabids</taxon>
        <taxon>Fabales</taxon>
        <taxon>Quillajaceae</taxon>
        <taxon>Quillaja</taxon>
    </lineage>
</organism>
<feature type="domain" description="CTLH" evidence="5">
    <location>
        <begin position="36"/>
        <end position="93"/>
    </location>
</feature>